<evidence type="ECO:0000256" key="1">
    <source>
        <dbReference type="SAM" id="MobiDB-lite"/>
    </source>
</evidence>
<reference evidence="2 3" key="1">
    <citation type="journal article" date="2015" name="BMC Genomics">
        <title>The genome of the truffle-parasite Tolypocladium ophioglossoides and the evolution of antifungal peptaibiotics.</title>
        <authorList>
            <person name="Quandt C.A."/>
            <person name="Bushley K.E."/>
            <person name="Spatafora J.W."/>
        </authorList>
    </citation>
    <scope>NUCLEOTIDE SEQUENCE [LARGE SCALE GENOMIC DNA]</scope>
    <source>
        <strain evidence="2 3">CBS 100239</strain>
    </source>
</reference>
<evidence type="ECO:0000313" key="3">
    <source>
        <dbReference type="Proteomes" id="UP000036947"/>
    </source>
</evidence>
<organism evidence="2 3">
    <name type="scientific">Tolypocladium ophioglossoides (strain CBS 100239)</name>
    <name type="common">Snaketongue truffleclub</name>
    <name type="synonym">Elaphocordyceps ophioglossoides</name>
    <dbReference type="NCBI Taxonomy" id="1163406"/>
    <lineage>
        <taxon>Eukaryota</taxon>
        <taxon>Fungi</taxon>
        <taxon>Dikarya</taxon>
        <taxon>Ascomycota</taxon>
        <taxon>Pezizomycotina</taxon>
        <taxon>Sordariomycetes</taxon>
        <taxon>Hypocreomycetidae</taxon>
        <taxon>Hypocreales</taxon>
        <taxon>Ophiocordycipitaceae</taxon>
        <taxon>Tolypocladium</taxon>
    </lineage>
</organism>
<feature type="region of interest" description="Disordered" evidence="1">
    <location>
        <begin position="454"/>
        <end position="499"/>
    </location>
</feature>
<dbReference type="Proteomes" id="UP000036947">
    <property type="component" value="Unassembled WGS sequence"/>
</dbReference>
<gene>
    <name evidence="2" type="ORF">TOPH_06065</name>
</gene>
<sequence length="499" mass="53882">MTPREVSRARRVIIARHVADLLPEALRRSVSFDFSVGEVARCWARGVSREQPDAVCAPRNPFHFRQPCMGDSIGSRGGGPETTATLGPCLDVGGGRYWLACFHPFQEAYRSQPAVAVEHPSPYDRARCIDAGHDAMAEAADFHIGHVEVTSGLNLKTTRISHDPYWDDCLADPPLVATDWALIAAGASARGANMLRRFPSETQPPVQERLVRSLSEAGRPGGVVPGAAVLSSGRTSGHQPGQVGEIPAYVSGAANGTGKATREWFVEDPVPSGDGEAWISGGIGVCGDSGGAIVDAESHCLVGQLWARNNYWGSGPRLTYFTPIADIFDDIQEKCGLPTRPQLPQTRDDADRYPVYPSCRQCYDLRVYLDSRRSSRESLQSMIPYTGDADQDQTSVDASELATPHDPDYRRATGLEEVGASFNNIPSPIEARLGPSTPLIAGDVKGQYAQSLEFDDALGPQPSFAGTPLSAKRSRPHHNMWAVEPALGDPPSKRKKTSE</sequence>
<keyword evidence="3" id="KW-1185">Reference proteome</keyword>
<comment type="caution">
    <text evidence="2">The sequence shown here is derived from an EMBL/GenBank/DDBJ whole genome shotgun (WGS) entry which is preliminary data.</text>
</comment>
<dbReference type="EMBL" id="LFRF01000019">
    <property type="protein sequence ID" value="KND89328.1"/>
    <property type="molecule type" value="Genomic_DNA"/>
</dbReference>
<dbReference type="AlphaFoldDB" id="A0A0L0N5C9"/>
<evidence type="ECO:0000313" key="2">
    <source>
        <dbReference type="EMBL" id="KND89328.1"/>
    </source>
</evidence>
<dbReference type="OrthoDB" id="5242988at2759"/>
<feature type="region of interest" description="Disordered" evidence="1">
    <location>
        <begin position="385"/>
        <end position="406"/>
    </location>
</feature>
<proteinExistence type="predicted"/>
<dbReference type="STRING" id="1163406.A0A0L0N5C9"/>
<accession>A0A0L0N5C9</accession>
<protein>
    <submittedName>
        <fullName evidence="2">Uncharacterized protein</fullName>
    </submittedName>
</protein>
<name>A0A0L0N5C9_TOLOC</name>